<sequence>MTDPSPEHGISVLVAAPDSESDTQSEKAAKAHKKKRQRSPERERERNRERRHRRRRRGQANQELDNKSDNSSVPSALPGTPSSVPSSHSPSTLPSPSLSALPALPESPMAHEDEVNDTNFKASPTSDLNPSQKREKDRSRKRRDRKREIERARDLLLFGCATHERMEIWAWSDDRVLVEASKLEEEILNNKDGEVWLVNLDRRQHSRTGDGSQYEGQVPDLSEDKLESERWTLLTHGTIYGYRVIDNRKSLVFAARFRPYDNMSPEELKDIEFLAQHFYDLGRFFNEVKNNGAKKGGVMFAEGWRAAYEALFRFGLYKLARNGKGSRDDYSKFLDDMERASDIYARHYQELAPREYLESCEFVEESCVPRFGTKEPFTELPASFGSNLTVTWGDFYNVYHFDNDASPRAFGSWFVTTDDGKLVTDPKLIRDAVKGGYFALPAYKLAVDFGACPGVVDLMWSSTEDLHATSESITTDGFRRIGTSIQVPKTLADAVARMQDVPEGDQEIAGADIRDWELKHGL</sequence>
<protein>
    <recommendedName>
        <fullName evidence="2">Tet-like 2OG-Fe(II) oxygenase domain-containing protein</fullName>
    </recommendedName>
</protein>
<proteinExistence type="predicted"/>
<feature type="compositionally biased region" description="Basic and acidic residues" evidence="1">
    <location>
        <begin position="38"/>
        <end position="48"/>
    </location>
</feature>
<gene>
    <name evidence="3" type="ORF">RSOLAG22IIIB_10353</name>
</gene>
<feature type="compositionally biased region" description="Low complexity" evidence="1">
    <location>
        <begin position="81"/>
        <end position="108"/>
    </location>
</feature>
<feature type="region of interest" description="Disordered" evidence="1">
    <location>
        <begin position="1"/>
        <end position="146"/>
    </location>
</feature>
<feature type="compositionally biased region" description="Polar residues" evidence="1">
    <location>
        <begin position="59"/>
        <end position="74"/>
    </location>
</feature>
<feature type="domain" description="Tet-like 2OG-Fe(II) oxygenase" evidence="2">
    <location>
        <begin position="264"/>
        <end position="471"/>
    </location>
</feature>
<accession>A0A0K6G2X4</accession>
<evidence type="ECO:0000313" key="4">
    <source>
        <dbReference type="Proteomes" id="UP000044841"/>
    </source>
</evidence>
<evidence type="ECO:0000313" key="3">
    <source>
        <dbReference type="EMBL" id="CUA72845.1"/>
    </source>
</evidence>
<dbReference type="Pfam" id="PF20515">
    <property type="entry name" value="2OG-FeII_Oxy_6"/>
    <property type="match status" value="1"/>
</dbReference>
<evidence type="ECO:0000259" key="2">
    <source>
        <dbReference type="Pfam" id="PF20515"/>
    </source>
</evidence>
<dbReference type="Proteomes" id="UP000044841">
    <property type="component" value="Unassembled WGS sequence"/>
</dbReference>
<feature type="compositionally biased region" description="Polar residues" evidence="1">
    <location>
        <begin position="117"/>
        <end position="131"/>
    </location>
</feature>
<organism evidence="3 4">
    <name type="scientific">Rhizoctonia solani</name>
    <dbReference type="NCBI Taxonomy" id="456999"/>
    <lineage>
        <taxon>Eukaryota</taxon>
        <taxon>Fungi</taxon>
        <taxon>Dikarya</taxon>
        <taxon>Basidiomycota</taxon>
        <taxon>Agaricomycotina</taxon>
        <taxon>Agaricomycetes</taxon>
        <taxon>Cantharellales</taxon>
        <taxon>Ceratobasidiaceae</taxon>
        <taxon>Rhizoctonia</taxon>
    </lineage>
</organism>
<reference evidence="3 4" key="1">
    <citation type="submission" date="2015-07" db="EMBL/GenBank/DDBJ databases">
        <authorList>
            <person name="Noorani M."/>
        </authorList>
    </citation>
    <scope>NUCLEOTIDE SEQUENCE [LARGE SCALE GENOMIC DNA]</scope>
    <source>
        <strain evidence="3">BBA 69670</strain>
    </source>
</reference>
<name>A0A0K6G2X4_9AGAM</name>
<feature type="compositionally biased region" description="Basic residues" evidence="1">
    <location>
        <begin position="49"/>
        <end position="58"/>
    </location>
</feature>
<keyword evidence="4" id="KW-1185">Reference proteome</keyword>
<dbReference type="InterPro" id="IPR046798">
    <property type="entry name" value="2OG-FeII_Oxy_6"/>
</dbReference>
<dbReference type="EMBL" id="CYGV01001320">
    <property type="protein sequence ID" value="CUA72845.1"/>
    <property type="molecule type" value="Genomic_DNA"/>
</dbReference>
<evidence type="ECO:0000256" key="1">
    <source>
        <dbReference type="SAM" id="MobiDB-lite"/>
    </source>
</evidence>
<dbReference type="AlphaFoldDB" id="A0A0K6G2X4"/>